<reference evidence="7" key="1">
    <citation type="journal article" date="2012" name="Plant Physiol.">
        <title>Biosynthesis of the halogenated auxin, 4-chloroindole-3-acetic Acid.</title>
        <authorList>
            <person name="Tivendale N.D."/>
            <person name="Davidson S.E."/>
            <person name="Davies N.W."/>
            <person name="Smith J.A."/>
            <person name="Dalmais M."/>
            <person name="Bendahmane A.I."/>
            <person name="Quittenden L.J."/>
            <person name="Sutton L."/>
            <person name="Bala R.K."/>
            <person name="Le Signor C."/>
            <person name="Thompson R."/>
            <person name="Horne J."/>
            <person name="Reid J.B."/>
            <person name="Ross J.J."/>
        </authorList>
    </citation>
    <scope>NUCLEOTIDE SEQUENCE</scope>
</reference>
<evidence type="ECO:0000256" key="4">
    <source>
        <dbReference type="ARBA" id="ARBA00022576"/>
    </source>
</evidence>
<evidence type="ECO:0000256" key="2">
    <source>
        <dbReference type="ARBA" id="ARBA00006312"/>
    </source>
</evidence>
<dbReference type="InterPro" id="IPR015424">
    <property type="entry name" value="PyrdxlP-dep_Trfase"/>
</dbReference>
<evidence type="ECO:0000256" key="5">
    <source>
        <dbReference type="ARBA" id="ARBA00022898"/>
    </source>
</evidence>
<comment type="similarity">
    <text evidence="2">Belongs to the alliinase family.</text>
</comment>
<evidence type="ECO:0000259" key="6">
    <source>
        <dbReference type="Pfam" id="PF04864"/>
    </source>
</evidence>
<sequence length="386" mass="43807">MVVAKASSSPSHPLTNNVFPCSIIDAQKGDPLAFESYWKQMNDECTVVIKGWELMSYYSDLSNMCWFMLPELKDVIERIHHLVGNAVTKDRYIVVGNGSSQLFQASLFALSPLDVPDHPVNVVAAAPYYSEYKNVINILNSRMFQWGDDAAVYDKNEPYIEVVTSPNNPDGTLREPVVNSVAEGKLIHDLAYYWPQFTPITHEADDDVMLFTFSKCTGHAGSRIGWAIVKDIEVAKKMATFVQSSSMGVSKESQTRAAKIIGVVCDGYQNFKSSESELFFEYSKRLVKERWEKFREAVEQSMVFTVTKYPKAYCNFTNEISETYPSFAWLKCEGNEDGHNYLRKLNICSREGERFGADSEFVRVSMLGMDDDFNELVKRLSNVKIE</sequence>
<dbReference type="PANTHER" id="PTHR43795">
    <property type="entry name" value="BIFUNCTIONAL ASPARTATE AMINOTRANSFERASE AND GLUTAMATE/ASPARTATE-PREPHENATE AMINOTRANSFERASE-RELATED"/>
    <property type="match status" value="1"/>
</dbReference>
<keyword evidence="7" id="KW-0808">Transferase</keyword>
<dbReference type="EMBL" id="JN990990">
    <property type="protein sequence ID" value="AFG31322.1"/>
    <property type="molecule type" value="mRNA"/>
</dbReference>
<dbReference type="SMR" id="I6PBS1"/>
<dbReference type="Gene3D" id="3.40.640.10">
    <property type="entry name" value="Type I PLP-dependent aspartate aminotransferase-like (Major domain)"/>
    <property type="match status" value="1"/>
</dbReference>
<dbReference type="SUPFAM" id="SSF53383">
    <property type="entry name" value="PLP-dependent transferases"/>
    <property type="match status" value="1"/>
</dbReference>
<dbReference type="Pfam" id="PF04864">
    <property type="entry name" value="Alliinase_C"/>
    <property type="match status" value="1"/>
</dbReference>
<dbReference type="GO" id="GO:0016846">
    <property type="term" value="F:carbon-sulfur lyase activity"/>
    <property type="evidence" value="ECO:0007669"/>
    <property type="project" value="InterPro"/>
</dbReference>
<dbReference type="InterPro" id="IPR006948">
    <property type="entry name" value="Alliinase_C"/>
</dbReference>
<dbReference type="CDD" id="cd00609">
    <property type="entry name" value="AAT_like"/>
    <property type="match status" value="1"/>
</dbReference>
<proteinExistence type="evidence at transcript level"/>
<comment type="subunit">
    <text evidence="3">Homodimer.</text>
</comment>
<evidence type="ECO:0000256" key="1">
    <source>
        <dbReference type="ARBA" id="ARBA00001933"/>
    </source>
</evidence>
<protein>
    <submittedName>
        <fullName evidence="7">Tryptophan aminotransferase-like protein 3</fullName>
    </submittedName>
</protein>
<dbReference type="AlphaFoldDB" id="I6PBS1"/>
<gene>
    <name evidence="7" type="primary">TAR3</name>
</gene>
<dbReference type="GO" id="GO:0008483">
    <property type="term" value="F:transaminase activity"/>
    <property type="evidence" value="ECO:0007669"/>
    <property type="project" value="UniProtKB-KW"/>
</dbReference>
<dbReference type="InterPro" id="IPR015422">
    <property type="entry name" value="PyrdxlP-dep_Trfase_small"/>
</dbReference>
<dbReference type="GO" id="GO:0006520">
    <property type="term" value="P:amino acid metabolic process"/>
    <property type="evidence" value="ECO:0007669"/>
    <property type="project" value="TreeGrafter"/>
</dbReference>
<evidence type="ECO:0000256" key="3">
    <source>
        <dbReference type="ARBA" id="ARBA00011738"/>
    </source>
</evidence>
<evidence type="ECO:0000313" key="7">
    <source>
        <dbReference type="EMBL" id="AFG31322.1"/>
    </source>
</evidence>
<dbReference type="PANTHER" id="PTHR43795:SF15">
    <property type="entry name" value="TRYPTOPHAN AMINOTRANSFERASE-RELATED PROTEIN 1"/>
    <property type="match status" value="1"/>
</dbReference>
<organism evidence="7">
    <name type="scientific">Pisum sativum</name>
    <name type="common">Garden pea</name>
    <name type="synonym">Lathyrus oleraceus</name>
    <dbReference type="NCBI Taxonomy" id="3888"/>
    <lineage>
        <taxon>Eukaryota</taxon>
        <taxon>Viridiplantae</taxon>
        <taxon>Streptophyta</taxon>
        <taxon>Embryophyta</taxon>
        <taxon>Tracheophyta</taxon>
        <taxon>Spermatophyta</taxon>
        <taxon>Magnoliopsida</taxon>
        <taxon>eudicotyledons</taxon>
        <taxon>Gunneridae</taxon>
        <taxon>Pentapetalae</taxon>
        <taxon>rosids</taxon>
        <taxon>fabids</taxon>
        <taxon>Fabales</taxon>
        <taxon>Fabaceae</taxon>
        <taxon>Papilionoideae</taxon>
        <taxon>50 kb inversion clade</taxon>
        <taxon>NPAAA clade</taxon>
        <taxon>Hologalegina</taxon>
        <taxon>IRL clade</taxon>
        <taxon>Fabeae</taxon>
        <taxon>Lathyrus</taxon>
    </lineage>
</organism>
<dbReference type="InterPro" id="IPR015421">
    <property type="entry name" value="PyrdxlP-dep_Trfase_major"/>
</dbReference>
<keyword evidence="4 7" id="KW-0032">Aminotransferase</keyword>
<dbReference type="Gene3D" id="3.90.1150.10">
    <property type="entry name" value="Aspartate Aminotransferase, domain 1"/>
    <property type="match status" value="1"/>
</dbReference>
<keyword evidence="5" id="KW-0663">Pyridoxal phosphate</keyword>
<dbReference type="Gene3D" id="2.10.25.30">
    <property type="entry name" value="EGF-like, alliinase"/>
    <property type="match status" value="1"/>
</dbReference>
<name>I6PBS1_PEA</name>
<accession>I6PBS1</accession>
<feature type="domain" description="Alliinase C-terminal" evidence="6">
    <location>
        <begin position="24"/>
        <end position="383"/>
    </location>
</feature>
<comment type="cofactor">
    <cofactor evidence="1">
        <name>pyridoxal 5'-phosphate</name>
        <dbReference type="ChEBI" id="CHEBI:597326"/>
    </cofactor>
</comment>
<dbReference type="InterPro" id="IPR037029">
    <property type="entry name" value="Alliinase_N_sf"/>
</dbReference>
<dbReference type="InterPro" id="IPR050478">
    <property type="entry name" value="Ethylene_sulfur-biosynth"/>
</dbReference>